<reference evidence="1 2" key="1">
    <citation type="submission" date="2015-04" db="EMBL/GenBank/DDBJ databases">
        <title>Comparative genomics of rhizobia nodulating Arachis hypogaea in China.</title>
        <authorList>
            <person name="Li Y."/>
        </authorList>
    </citation>
    <scope>NUCLEOTIDE SEQUENCE [LARGE SCALE GENOMIC DNA]</scope>
    <source>
        <strain evidence="1 2">CCBAU 51787</strain>
    </source>
</reference>
<dbReference type="Proteomes" id="UP000290565">
    <property type="component" value="Unassembled WGS sequence"/>
</dbReference>
<evidence type="ECO:0000313" key="1">
    <source>
        <dbReference type="EMBL" id="RXH21185.1"/>
    </source>
</evidence>
<name>A0A4Q0RSL3_9BRAD</name>
<dbReference type="RefSeq" id="WP_128947693.1">
    <property type="nucleotide sequence ID" value="NZ_LBJM01000208.1"/>
</dbReference>
<comment type="caution">
    <text evidence="1">The sequence shown here is derived from an EMBL/GenBank/DDBJ whole genome shotgun (WGS) entry which is preliminary data.</text>
</comment>
<organism evidence="1 2">
    <name type="scientific">Bradyrhizobium zhanjiangense</name>
    <dbReference type="NCBI Taxonomy" id="1325107"/>
    <lineage>
        <taxon>Bacteria</taxon>
        <taxon>Pseudomonadati</taxon>
        <taxon>Pseudomonadota</taxon>
        <taxon>Alphaproteobacteria</taxon>
        <taxon>Hyphomicrobiales</taxon>
        <taxon>Nitrobacteraceae</taxon>
        <taxon>Bradyrhizobium</taxon>
    </lineage>
</organism>
<sequence>MTISTLVLAAINAPHSKQLDAQALVFCLKNPAAAKTMPGHMSAFFGEVDTYLQKEFAHQFGISDAELVASAKAFSSYSGEHYPIAA</sequence>
<dbReference type="AlphaFoldDB" id="A0A4Q0RSL3"/>
<accession>A0A4Q0RSL3</accession>
<gene>
    <name evidence="1" type="ORF">XH94_38030</name>
</gene>
<proteinExistence type="predicted"/>
<evidence type="ECO:0000313" key="2">
    <source>
        <dbReference type="Proteomes" id="UP000290565"/>
    </source>
</evidence>
<dbReference type="EMBL" id="LBJM01000208">
    <property type="protein sequence ID" value="RXH21185.1"/>
    <property type="molecule type" value="Genomic_DNA"/>
</dbReference>
<protein>
    <submittedName>
        <fullName evidence="1">Uncharacterized protein</fullName>
    </submittedName>
</protein>